<evidence type="ECO:0000256" key="1">
    <source>
        <dbReference type="ARBA" id="ARBA00010751"/>
    </source>
</evidence>
<dbReference type="RefSeq" id="WP_054290598.1">
    <property type="nucleotide sequence ID" value="NZ_CP012752.1"/>
</dbReference>
<evidence type="ECO:0000313" key="2">
    <source>
        <dbReference type="EMBL" id="ALG08691.1"/>
    </source>
</evidence>
<protein>
    <submittedName>
        <fullName evidence="2">Uncharacterized protein</fullName>
    </submittedName>
</protein>
<reference evidence="2 3" key="1">
    <citation type="submission" date="2015-07" db="EMBL/GenBank/DDBJ databases">
        <title>Genome sequencing of Kibdelosporangium phytohabitans.</title>
        <authorList>
            <person name="Qin S."/>
            <person name="Xing K."/>
        </authorList>
    </citation>
    <scope>NUCLEOTIDE SEQUENCE [LARGE SCALE GENOMIC DNA]</scope>
    <source>
        <strain evidence="2 3">KLBMP1111</strain>
    </source>
</reference>
<dbReference type="Pfam" id="PF01906">
    <property type="entry name" value="YbjQ_1"/>
    <property type="match status" value="1"/>
</dbReference>
<evidence type="ECO:0000313" key="3">
    <source>
        <dbReference type="Proteomes" id="UP000063699"/>
    </source>
</evidence>
<dbReference type="SUPFAM" id="SSF117782">
    <property type="entry name" value="YbjQ-like"/>
    <property type="match status" value="1"/>
</dbReference>
<keyword evidence="3" id="KW-1185">Reference proteome</keyword>
<sequence>MTEGAYTSNISVAEHHALRAVGFAPVGLVMGNYVFDLWNMTLSDNCGYTQPDVGDRLFRPASVPAPRVRATPEMRVAAHDARERAVNHLRQECLELGGDGVVAVELTTRPFPFGGTEFLAVGTAVRATGPVRPPEPFLSDLSGQDFATLIEAGWVFRHGGPGRPPLPVMRLR</sequence>
<comment type="similarity">
    <text evidence="1">Belongs to the UPF0145 family.</text>
</comment>
<dbReference type="InterPro" id="IPR002765">
    <property type="entry name" value="UPF0145_YbjQ-like"/>
</dbReference>
<dbReference type="KEGG" id="kphy:AOZ06_18780"/>
<dbReference type="Proteomes" id="UP000063699">
    <property type="component" value="Chromosome"/>
</dbReference>
<proteinExistence type="inferred from homology"/>
<dbReference type="Gene3D" id="3.30.110.70">
    <property type="entry name" value="Hypothetical protein apc22750. Chain B"/>
    <property type="match status" value="1"/>
</dbReference>
<accession>A0A0N9HNX9</accession>
<dbReference type="STRING" id="860235.AOZ06_18780"/>
<organism evidence="2 3">
    <name type="scientific">Kibdelosporangium phytohabitans</name>
    <dbReference type="NCBI Taxonomy" id="860235"/>
    <lineage>
        <taxon>Bacteria</taxon>
        <taxon>Bacillati</taxon>
        <taxon>Actinomycetota</taxon>
        <taxon>Actinomycetes</taxon>
        <taxon>Pseudonocardiales</taxon>
        <taxon>Pseudonocardiaceae</taxon>
        <taxon>Kibdelosporangium</taxon>
    </lineage>
</organism>
<name>A0A0N9HNX9_9PSEU</name>
<dbReference type="EMBL" id="CP012752">
    <property type="protein sequence ID" value="ALG08691.1"/>
    <property type="molecule type" value="Genomic_DNA"/>
</dbReference>
<dbReference type="AlphaFoldDB" id="A0A0N9HNX9"/>
<dbReference type="InterPro" id="IPR035439">
    <property type="entry name" value="UPF0145_dom_sf"/>
</dbReference>
<gene>
    <name evidence="2" type="ORF">AOZ06_18780</name>
</gene>